<sequence length="406" mass="45592">MGGQCSKGSKTNEDPSPSSSKGSKNMEDPSPSSSKGSQAIEPSPSNSTTNPNHHMSAALTSYEDACKTDPELQAFDATLHEKTNRVINSLATTVEVRSLSFDSLKEVTSCLLDMNQEVVKVILDCKRDVWKDDDLFELVEEYFDNSIKTIDFCVVLENCLKQARNSQFLVQVAVKQFEEECPLQVGFAKTLHELRMFKDAENPFTEEFFNLFQLIYRQQISMLEKLQRRKTKLDKKIKTMKKWRMVTNVLFVSAFVSVLVFSVVAAAIAAPPVITALAGALTVPIGSIGKWCNNLWNKYMQALKGQKELVSIMQVGTFITIKDMDTIRVLVGKLEVEIEGLAQNAEFALQDEGEVAVKLVIDEIKKKLDMFNETIDALAEHTRKCSRDISQARTVILQRIIRYPGQ</sequence>
<dbReference type="AlphaFoldDB" id="A0AAV2E3B6"/>
<proteinExistence type="inferred from homology"/>
<comment type="similarity">
    <text evidence="2">Belongs to the UPF0496 family.</text>
</comment>
<dbReference type="InterPro" id="IPR007749">
    <property type="entry name" value="DUF677"/>
</dbReference>
<dbReference type="Proteomes" id="UP001497516">
    <property type="component" value="Chromosome 4"/>
</dbReference>
<feature type="transmembrane region" description="Helical" evidence="7">
    <location>
        <begin position="245"/>
        <end position="268"/>
    </location>
</feature>
<evidence type="ECO:0000313" key="8">
    <source>
        <dbReference type="EMBL" id="CAL1380370.1"/>
    </source>
</evidence>
<evidence type="ECO:0000256" key="2">
    <source>
        <dbReference type="ARBA" id="ARBA00009074"/>
    </source>
</evidence>
<reference evidence="8 9" key="1">
    <citation type="submission" date="2024-04" db="EMBL/GenBank/DDBJ databases">
        <authorList>
            <person name="Fracassetti M."/>
        </authorList>
    </citation>
    <scope>NUCLEOTIDE SEQUENCE [LARGE SCALE GENOMIC DNA]</scope>
</reference>
<evidence type="ECO:0000256" key="6">
    <source>
        <dbReference type="SAM" id="MobiDB-lite"/>
    </source>
</evidence>
<keyword evidence="4 7" id="KW-1133">Transmembrane helix</keyword>
<name>A0AAV2E3B6_9ROSI</name>
<feature type="region of interest" description="Disordered" evidence="6">
    <location>
        <begin position="1"/>
        <end position="54"/>
    </location>
</feature>
<evidence type="ECO:0000256" key="3">
    <source>
        <dbReference type="ARBA" id="ARBA00022692"/>
    </source>
</evidence>
<dbReference type="PANTHER" id="PTHR31113:SF32">
    <property type="entry name" value="UPF0496 PLANT-LIKE PROTEIN"/>
    <property type="match status" value="1"/>
</dbReference>
<comment type="subcellular location">
    <subcellularLocation>
        <location evidence="1">Membrane</location>
    </subcellularLocation>
</comment>
<organism evidence="8 9">
    <name type="scientific">Linum trigynum</name>
    <dbReference type="NCBI Taxonomy" id="586398"/>
    <lineage>
        <taxon>Eukaryota</taxon>
        <taxon>Viridiplantae</taxon>
        <taxon>Streptophyta</taxon>
        <taxon>Embryophyta</taxon>
        <taxon>Tracheophyta</taxon>
        <taxon>Spermatophyta</taxon>
        <taxon>Magnoliopsida</taxon>
        <taxon>eudicotyledons</taxon>
        <taxon>Gunneridae</taxon>
        <taxon>Pentapetalae</taxon>
        <taxon>rosids</taxon>
        <taxon>fabids</taxon>
        <taxon>Malpighiales</taxon>
        <taxon>Linaceae</taxon>
        <taxon>Linum</taxon>
    </lineage>
</organism>
<evidence type="ECO:0000256" key="1">
    <source>
        <dbReference type="ARBA" id="ARBA00004370"/>
    </source>
</evidence>
<dbReference type="PANTHER" id="PTHR31113">
    <property type="entry name" value="UPF0496 PROTEIN 3-RELATED"/>
    <property type="match status" value="1"/>
</dbReference>
<evidence type="ECO:0000256" key="4">
    <source>
        <dbReference type="ARBA" id="ARBA00022989"/>
    </source>
</evidence>
<dbReference type="Pfam" id="PF05055">
    <property type="entry name" value="DUF677"/>
    <property type="match status" value="1"/>
</dbReference>
<keyword evidence="5 7" id="KW-0472">Membrane</keyword>
<feature type="transmembrane region" description="Helical" evidence="7">
    <location>
        <begin position="274"/>
        <end position="292"/>
    </location>
</feature>
<dbReference type="GO" id="GO:0016020">
    <property type="term" value="C:membrane"/>
    <property type="evidence" value="ECO:0007669"/>
    <property type="project" value="UniProtKB-SubCell"/>
</dbReference>
<keyword evidence="3 7" id="KW-0812">Transmembrane</keyword>
<gene>
    <name evidence="8" type="ORF">LTRI10_LOCUS21821</name>
</gene>
<accession>A0AAV2E3B6</accession>
<evidence type="ECO:0000256" key="5">
    <source>
        <dbReference type="ARBA" id="ARBA00023136"/>
    </source>
</evidence>
<feature type="compositionally biased region" description="Polar residues" evidence="6">
    <location>
        <begin position="1"/>
        <end position="23"/>
    </location>
</feature>
<feature type="compositionally biased region" description="Polar residues" evidence="6">
    <location>
        <begin position="43"/>
        <end position="53"/>
    </location>
</feature>
<evidence type="ECO:0000256" key="7">
    <source>
        <dbReference type="SAM" id="Phobius"/>
    </source>
</evidence>
<evidence type="ECO:0000313" key="9">
    <source>
        <dbReference type="Proteomes" id="UP001497516"/>
    </source>
</evidence>
<protein>
    <submittedName>
        <fullName evidence="8">Uncharacterized protein</fullName>
    </submittedName>
</protein>
<dbReference type="EMBL" id="OZ034817">
    <property type="protein sequence ID" value="CAL1380370.1"/>
    <property type="molecule type" value="Genomic_DNA"/>
</dbReference>
<keyword evidence="9" id="KW-1185">Reference proteome</keyword>